<name>A0A0A9EIB8_ARUDO</name>
<accession>A0A0A9EIB8</accession>
<sequence length="53" mass="6222">MWLADFICRKKLTTSESLLSSFYFQINRVGRRKINVQQFILSAKTILITSINK</sequence>
<protein>
    <submittedName>
        <fullName evidence="1">Uncharacterized protein</fullName>
    </submittedName>
</protein>
<organism evidence="1">
    <name type="scientific">Arundo donax</name>
    <name type="common">Giant reed</name>
    <name type="synonym">Donax arundinaceus</name>
    <dbReference type="NCBI Taxonomy" id="35708"/>
    <lineage>
        <taxon>Eukaryota</taxon>
        <taxon>Viridiplantae</taxon>
        <taxon>Streptophyta</taxon>
        <taxon>Embryophyta</taxon>
        <taxon>Tracheophyta</taxon>
        <taxon>Spermatophyta</taxon>
        <taxon>Magnoliopsida</taxon>
        <taxon>Liliopsida</taxon>
        <taxon>Poales</taxon>
        <taxon>Poaceae</taxon>
        <taxon>PACMAD clade</taxon>
        <taxon>Arundinoideae</taxon>
        <taxon>Arundineae</taxon>
        <taxon>Arundo</taxon>
    </lineage>
</organism>
<evidence type="ECO:0000313" key="1">
    <source>
        <dbReference type="EMBL" id="JAD97580.1"/>
    </source>
</evidence>
<dbReference type="EMBL" id="GBRH01200315">
    <property type="protein sequence ID" value="JAD97580.1"/>
    <property type="molecule type" value="Transcribed_RNA"/>
</dbReference>
<dbReference type="AlphaFoldDB" id="A0A0A9EIB8"/>
<reference evidence="1" key="2">
    <citation type="journal article" date="2015" name="Data Brief">
        <title>Shoot transcriptome of the giant reed, Arundo donax.</title>
        <authorList>
            <person name="Barrero R.A."/>
            <person name="Guerrero F.D."/>
            <person name="Moolhuijzen P."/>
            <person name="Goolsby J.A."/>
            <person name="Tidwell J."/>
            <person name="Bellgard S.E."/>
            <person name="Bellgard M.I."/>
        </authorList>
    </citation>
    <scope>NUCLEOTIDE SEQUENCE</scope>
    <source>
        <tissue evidence="1">Shoot tissue taken approximately 20 cm above the soil surface</tissue>
    </source>
</reference>
<reference evidence="1" key="1">
    <citation type="submission" date="2014-09" db="EMBL/GenBank/DDBJ databases">
        <authorList>
            <person name="Magalhaes I.L.F."/>
            <person name="Oliveira U."/>
            <person name="Santos F.R."/>
            <person name="Vidigal T.H.D.A."/>
            <person name="Brescovit A.D."/>
            <person name="Santos A.J."/>
        </authorList>
    </citation>
    <scope>NUCLEOTIDE SEQUENCE</scope>
    <source>
        <tissue evidence="1">Shoot tissue taken approximately 20 cm above the soil surface</tissue>
    </source>
</reference>
<proteinExistence type="predicted"/>